<feature type="non-terminal residue" evidence="2">
    <location>
        <position position="1"/>
    </location>
</feature>
<name>A0A4Y2MIQ5_ARAVE</name>
<keyword evidence="1" id="KW-0472">Membrane</keyword>
<keyword evidence="3" id="KW-1185">Reference proteome</keyword>
<evidence type="ECO:0000256" key="1">
    <source>
        <dbReference type="SAM" id="Phobius"/>
    </source>
</evidence>
<reference evidence="2 3" key="1">
    <citation type="journal article" date="2019" name="Sci. Rep.">
        <title>Orb-weaving spider Araneus ventricosus genome elucidates the spidroin gene catalogue.</title>
        <authorList>
            <person name="Kono N."/>
            <person name="Nakamura H."/>
            <person name="Ohtoshi R."/>
            <person name="Moran D.A.P."/>
            <person name="Shinohara A."/>
            <person name="Yoshida Y."/>
            <person name="Fujiwara M."/>
            <person name="Mori M."/>
            <person name="Tomita M."/>
            <person name="Arakawa K."/>
        </authorList>
    </citation>
    <scope>NUCLEOTIDE SEQUENCE [LARGE SCALE GENOMIC DNA]</scope>
</reference>
<proteinExistence type="predicted"/>
<dbReference type="Proteomes" id="UP000499080">
    <property type="component" value="Unassembled WGS sequence"/>
</dbReference>
<comment type="caution">
    <text evidence="2">The sequence shown here is derived from an EMBL/GenBank/DDBJ whole genome shotgun (WGS) entry which is preliminary data.</text>
</comment>
<evidence type="ECO:0000313" key="2">
    <source>
        <dbReference type="EMBL" id="GBN25496.1"/>
    </source>
</evidence>
<gene>
    <name evidence="2" type="ORF">AVEN_76889_1</name>
</gene>
<sequence length="127" mass="14150">LRRTVLSHGDFCLENLLSNKFEGLPVSTLQPPTSEEQDTIRESIWFLVSLIPAFTVLSLLAYFYQIISEKFPCLSCFAESQSYQAITTSGLEGNTSEDGEAETSLCNTVNHRPFQETVSVSSMMTNL</sequence>
<evidence type="ECO:0000313" key="3">
    <source>
        <dbReference type="Proteomes" id="UP000499080"/>
    </source>
</evidence>
<protein>
    <submittedName>
        <fullName evidence="2">Uncharacterized protein</fullName>
    </submittedName>
</protein>
<dbReference type="AlphaFoldDB" id="A0A4Y2MIQ5"/>
<organism evidence="2 3">
    <name type="scientific">Araneus ventricosus</name>
    <name type="common">Orbweaver spider</name>
    <name type="synonym">Epeira ventricosa</name>
    <dbReference type="NCBI Taxonomy" id="182803"/>
    <lineage>
        <taxon>Eukaryota</taxon>
        <taxon>Metazoa</taxon>
        <taxon>Ecdysozoa</taxon>
        <taxon>Arthropoda</taxon>
        <taxon>Chelicerata</taxon>
        <taxon>Arachnida</taxon>
        <taxon>Araneae</taxon>
        <taxon>Araneomorphae</taxon>
        <taxon>Entelegynae</taxon>
        <taxon>Araneoidea</taxon>
        <taxon>Araneidae</taxon>
        <taxon>Araneus</taxon>
    </lineage>
</organism>
<keyword evidence="1" id="KW-1133">Transmembrane helix</keyword>
<dbReference type="EMBL" id="BGPR01007250">
    <property type="protein sequence ID" value="GBN25496.1"/>
    <property type="molecule type" value="Genomic_DNA"/>
</dbReference>
<accession>A0A4Y2MIQ5</accession>
<keyword evidence="1" id="KW-0812">Transmembrane</keyword>
<feature type="transmembrane region" description="Helical" evidence="1">
    <location>
        <begin position="44"/>
        <end position="64"/>
    </location>
</feature>